<accession>A0A8T0HET5</accession>
<comment type="caution">
    <text evidence="1">The sequence shown here is derived from an EMBL/GenBank/DDBJ whole genome shotgun (WGS) entry which is preliminary data.</text>
</comment>
<organism evidence="1 2">
    <name type="scientific">Ceratodon purpureus</name>
    <name type="common">Fire moss</name>
    <name type="synonym">Dicranum purpureum</name>
    <dbReference type="NCBI Taxonomy" id="3225"/>
    <lineage>
        <taxon>Eukaryota</taxon>
        <taxon>Viridiplantae</taxon>
        <taxon>Streptophyta</taxon>
        <taxon>Embryophyta</taxon>
        <taxon>Bryophyta</taxon>
        <taxon>Bryophytina</taxon>
        <taxon>Bryopsida</taxon>
        <taxon>Dicranidae</taxon>
        <taxon>Pseudoditrichales</taxon>
        <taxon>Ditrichaceae</taxon>
        <taxon>Ceratodon</taxon>
    </lineage>
</organism>
<proteinExistence type="predicted"/>
<keyword evidence="2" id="KW-1185">Reference proteome</keyword>
<gene>
    <name evidence="1" type="ORF">KC19_6G070400</name>
</gene>
<sequence>MRADGCAPFVCKPYRQPQVLSVSKFREPVGNQMDSRGLCLGVPFHVGL</sequence>
<dbReference type="Proteomes" id="UP000822688">
    <property type="component" value="Chromosome 6"/>
</dbReference>
<dbReference type="EMBL" id="CM026427">
    <property type="protein sequence ID" value="KAG0569167.1"/>
    <property type="molecule type" value="Genomic_DNA"/>
</dbReference>
<evidence type="ECO:0000313" key="1">
    <source>
        <dbReference type="EMBL" id="KAG0569167.1"/>
    </source>
</evidence>
<evidence type="ECO:0000313" key="2">
    <source>
        <dbReference type="Proteomes" id="UP000822688"/>
    </source>
</evidence>
<name>A0A8T0HET5_CERPU</name>
<reference evidence="1 2" key="1">
    <citation type="submission" date="2020-06" db="EMBL/GenBank/DDBJ databases">
        <title>WGS assembly of Ceratodon purpureus strain R40.</title>
        <authorList>
            <person name="Carey S.B."/>
            <person name="Jenkins J."/>
            <person name="Shu S."/>
            <person name="Lovell J.T."/>
            <person name="Sreedasyam A."/>
            <person name="Maumus F."/>
            <person name="Tiley G.P."/>
            <person name="Fernandez-Pozo N."/>
            <person name="Barry K."/>
            <person name="Chen C."/>
            <person name="Wang M."/>
            <person name="Lipzen A."/>
            <person name="Daum C."/>
            <person name="Saski C.A."/>
            <person name="Payton A.C."/>
            <person name="Mcbreen J.C."/>
            <person name="Conrad R.E."/>
            <person name="Kollar L.M."/>
            <person name="Olsson S."/>
            <person name="Huttunen S."/>
            <person name="Landis J.B."/>
            <person name="Wickett N.J."/>
            <person name="Johnson M.G."/>
            <person name="Rensing S.A."/>
            <person name="Grimwood J."/>
            <person name="Schmutz J."/>
            <person name="Mcdaniel S.F."/>
        </authorList>
    </citation>
    <scope>NUCLEOTIDE SEQUENCE [LARGE SCALE GENOMIC DNA]</scope>
    <source>
        <strain evidence="1 2">R40</strain>
    </source>
</reference>
<dbReference type="AlphaFoldDB" id="A0A8T0HET5"/>
<protein>
    <submittedName>
        <fullName evidence="1">Uncharacterized protein</fullName>
    </submittedName>
</protein>